<sequence>MSSTSKSLLVHLPFSASLHVPGLHPWICSASCYLVHNLGFWSWDFAFKYTLTKWEECSCVREVEMVAELCGDPLRWKQCDR</sequence>
<keyword evidence="2" id="KW-1185">Reference proteome</keyword>
<gene>
    <name evidence="1" type="ORF">CHARACLAT_031977</name>
</gene>
<dbReference type="EMBL" id="JAHUTJ010030028">
    <property type="protein sequence ID" value="MED6275957.1"/>
    <property type="molecule type" value="Genomic_DNA"/>
</dbReference>
<evidence type="ECO:0000313" key="2">
    <source>
        <dbReference type="Proteomes" id="UP001352852"/>
    </source>
</evidence>
<protein>
    <submittedName>
        <fullName evidence="1">Uncharacterized protein</fullName>
    </submittedName>
</protein>
<evidence type="ECO:0000313" key="1">
    <source>
        <dbReference type="EMBL" id="MED6275957.1"/>
    </source>
</evidence>
<accession>A0ABU7DLJ4</accession>
<comment type="caution">
    <text evidence="1">The sequence shown here is derived from an EMBL/GenBank/DDBJ whole genome shotgun (WGS) entry which is preliminary data.</text>
</comment>
<dbReference type="Proteomes" id="UP001352852">
    <property type="component" value="Unassembled WGS sequence"/>
</dbReference>
<name>A0ABU7DLJ4_9TELE</name>
<proteinExistence type="predicted"/>
<organism evidence="1 2">
    <name type="scientific">Characodon lateralis</name>
    <dbReference type="NCBI Taxonomy" id="208331"/>
    <lineage>
        <taxon>Eukaryota</taxon>
        <taxon>Metazoa</taxon>
        <taxon>Chordata</taxon>
        <taxon>Craniata</taxon>
        <taxon>Vertebrata</taxon>
        <taxon>Euteleostomi</taxon>
        <taxon>Actinopterygii</taxon>
        <taxon>Neopterygii</taxon>
        <taxon>Teleostei</taxon>
        <taxon>Neoteleostei</taxon>
        <taxon>Acanthomorphata</taxon>
        <taxon>Ovalentaria</taxon>
        <taxon>Atherinomorphae</taxon>
        <taxon>Cyprinodontiformes</taxon>
        <taxon>Goodeidae</taxon>
        <taxon>Characodon</taxon>
    </lineage>
</organism>
<reference evidence="1 2" key="1">
    <citation type="submission" date="2021-06" db="EMBL/GenBank/DDBJ databases">
        <authorList>
            <person name="Palmer J.M."/>
        </authorList>
    </citation>
    <scope>NUCLEOTIDE SEQUENCE [LARGE SCALE GENOMIC DNA]</scope>
    <source>
        <strain evidence="1 2">CL_MEX2019</strain>
        <tissue evidence="1">Muscle</tissue>
    </source>
</reference>